<sequence>MVATTAEGTAASPSRPSQPAQPAQPAQPSQASEPSEKAEKAETPRAPAQGRTRRTRRRRRIKIALAGTVLTLAAAAGGGYLWLDATSDVHDVGQADCAAVTPAVVATPAGRAGAEDHAAVCGRLRELTGAWARGDATAFGAQFTQDATCTTYVGTHYRGRRDIAEAHRALFDGFLKDTRLADSFLDIRFYGPDTAVVTTRGDTYTGSPKKPADLSKTQTYTLVRQSGHDWRIAAFHNTQRQRVMERISFLLSPDTKPEAEK</sequence>
<dbReference type="NCBIfam" id="TIGR02246">
    <property type="entry name" value="SgcJ/EcaC family oxidoreductase"/>
    <property type="match status" value="1"/>
</dbReference>
<evidence type="ECO:0000256" key="2">
    <source>
        <dbReference type="SAM" id="Phobius"/>
    </source>
</evidence>
<protein>
    <submittedName>
        <fullName evidence="4">SgcJ/EcaC family oxidoreductase</fullName>
    </submittedName>
</protein>
<dbReference type="Proteomes" id="UP001589703">
    <property type="component" value="Unassembled WGS sequence"/>
</dbReference>
<name>A0ABV5VGN5_9ACTN</name>
<evidence type="ECO:0000313" key="4">
    <source>
        <dbReference type="EMBL" id="MFB9736905.1"/>
    </source>
</evidence>
<dbReference type="RefSeq" id="WP_385859260.1">
    <property type="nucleotide sequence ID" value="NZ_JBHMAR010000020.1"/>
</dbReference>
<reference evidence="4 5" key="1">
    <citation type="submission" date="2024-09" db="EMBL/GenBank/DDBJ databases">
        <authorList>
            <person name="Sun Q."/>
            <person name="Mori K."/>
        </authorList>
    </citation>
    <scope>NUCLEOTIDE SEQUENCE [LARGE SCALE GENOMIC DNA]</scope>
    <source>
        <strain evidence="4 5">JCM 10918</strain>
    </source>
</reference>
<keyword evidence="2" id="KW-0472">Membrane</keyword>
<accession>A0ABV5VGN5</accession>
<dbReference type="InterPro" id="IPR032710">
    <property type="entry name" value="NTF2-like_dom_sf"/>
</dbReference>
<feature type="compositionally biased region" description="Low complexity" evidence="1">
    <location>
        <begin position="10"/>
        <end position="33"/>
    </location>
</feature>
<keyword evidence="2" id="KW-0812">Transmembrane</keyword>
<feature type="transmembrane region" description="Helical" evidence="2">
    <location>
        <begin position="63"/>
        <end position="83"/>
    </location>
</feature>
<organism evidence="4 5">
    <name type="scientific">Streptomyces thermocoprophilus</name>
    <dbReference type="NCBI Taxonomy" id="78356"/>
    <lineage>
        <taxon>Bacteria</taxon>
        <taxon>Bacillati</taxon>
        <taxon>Actinomycetota</taxon>
        <taxon>Actinomycetes</taxon>
        <taxon>Kitasatosporales</taxon>
        <taxon>Streptomycetaceae</taxon>
        <taxon>Streptomyces</taxon>
    </lineage>
</organism>
<evidence type="ECO:0000256" key="1">
    <source>
        <dbReference type="SAM" id="MobiDB-lite"/>
    </source>
</evidence>
<keyword evidence="2" id="KW-1133">Transmembrane helix</keyword>
<evidence type="ECO:0000259" key="3">
    <source>
        <dbReference type="Pfam" id="PF14534"/>
    </source>
</evidence>
<comment type="caution">
    <text evidence="4">The sequence shown here is derived from an EMBL/GenBank/DDBJ whole genome shotgun (WGS) entry which is preliminary data.</text>
</comment>
<dbReference type="Gene3D" id="3.10.450.50">
    <property type="match status" value="1"/>
</dbReference>
<gene>
    <name evidence="4" type="ORF">ACFFRO_17480</name>
</gene>
<dbReference type="SUPFAM" id="SSF54427">
    <property type="entry name" value="NTF2-like"/>
    <property type="match status" value="1"/>
</dbReference>
<dbReference type="EMBL" id="JBHMAR010000020">
    <property type="protein sequence ID" value="MFB9736905.1"/>
    <property type="molecule type" value="Genomic_DNA"/>
</dbReference>
<keyword evidence="5" id="KW-1185">Reference proteome</keyword>
<dbReference type="InterPro" id="IPR027843">
    <property type="entry name" value="DUF4440"/>
</dbReference>
<feature type="region of interest" description="Disordered" evidence="1">
    <location>
        <begin position="1"/>
        <end position="59"/>
    </location>
</feature>
<evidence type="ECO:0000313" key="5">
    <source>
        <dbReference type="Proteomes" id="UP001589703"/>
    </source>
</evidence>
<feature type="compositionally biased region" description="Basic and acidic residues" evidence="1">
    <location>
        <begin position="34"/>
        <end position="43"/>
    </location>
</feature>
<feature type="domain" description="DUF4440" evidence="3">
    <location>
        <begin position="125"/>
        <end position="232"/>
    </location>
</feature>
<proteinExistence type="predicted"/>
<dbReference type="Pfam" id="PF14534">
    <property type="entry name" value="DUF4440"/>
    <property type="match status" value="1"/>
</dbReference>
<dbReference type="InterPro" id="IPR011944">
    <property type="entry name" value="Steroid_delta5-4_isomerase"/>
</dbReference>